<accession>A0A4Z1SUT0</accession>
<keyword evidence="2" id="KW-0012">Acyltransferase</keyword>
<name>A0A4Z1SUT0_GIAMU</name>
<comment type="caution">
    <text evidence="5">The sequence shown here is derived from an EMBL/GenBank/DDBJ whole genome shotgun (WGS) entry which is preliminary data.</text>
</comment>
<evidence type="ECO:0000313" key="4">
    <source>
        <dbReference type="EMBL" id="TNJ27424.1"/>
    </source>
</evidence>
<dbReference type="Proteomes" id="UP000315496">
    <property type="component" value="Chromosome 1"/>
</dbReference>
<dbReference type="InterPro" id="IPR000182">
    <property type="entry name" value="GNAT_dom"/>
</dbReference>
<protein>
    <submittedName>
        <fullName evidence="5">N-terminal acetyltransferase B complex catalytic subunit</fullName>
    </submittedName>
</protein>
<dbReference type="GO" id="GO:0031416">
    <property type="term" value="C:NatB complex"/>
    <property type="evidence" value="ECO:0007669"/>
    <property type="project" value="TreeGrafter"/>
</dbReference>
<keyword evidence="6" id="KW-1185">Reference proteome</keyword>
<dbReference type="InterPro" id="IPR016181">
    <property type="entry name" value="Acyl_CoA_acyltransferase"/>
</dbReference>
<dbReference type="Gene3D" id="3.40.630.30">
    <property type="match status" value="1"/>
</dbReference>
<dbReference type="PANTHER" id="PTHR45910">
    <property type="entry name" value="N-ALPHA-ACETYLTRANSFERASE 20"/>
    <property type="match status" value="1"/>
</dbReference>
<dbReference type="PANTHER" id="PTHR45910:SF1">
    <property type="entry name" value="N-ALPHA-ACETYLTRANSFERASE 20"/>
    <property type="match status" value="1"/>
</dbReference>
<dbReference type="CDD" id="cd04301">
    <property type="entry name" value="NAT_SF"/>
    <property type="match status" value="1"/>
</dbReference>
<dbReference type="InterPro" id="IPR051646">
    <property type="entry name" value="NatB_acetyltransferase_subunit"/>
</dbReference>
<keyword evidence="1 5" id="KW-0808">Transferase</keyword>
<evidence type="ECO:0000256" key="1">
    <source>
        <dbReference type="ARBA" id="ARBA00022679"/>
    </source>
</evidence>
<reference evidence="5 6" key="1">
    <citation type="submission" date="2019-05" db="EMBL/GenBank/DDBJ databases">
        <title>The compact genome of Giardia muris reveals important steps in the evolution of intestinal protozoan parasites.</title>
        <authorList>
            <person name="Xu F."/>
            <person name="Jimenez-Gonzalez A."/>
            <person name="Einarsson E."/>
            <person name="Astvaldsson A."/>
            <person name="Peirasmaki D."/>
            <person name="Eckmann L."/>
            <person name="Andersson J.O."/>
            <person name="Svard S.G."/>
            <person name="Jerlstrom-Hultqvist J."/>
        </authorList>
    </citation>
    <scope>NUCLEOTIDE SEQUENCE [LARGE SCALE GENOMIC DNA]</scope>
    <source>
        <strain evidence="5 6">Roberts-Thomson</strain>
    </source>
</reference>
<dbReference type="PROSITE" id="PS51186">
    <property type="entry name" value="GNAT"/>
    <property type="match status" value="1"/>
</dbReference>
<proteinExistence type="predicted"/>
<evidence type="ECO:0000259" key="3">
    <source>
        <dbReference type="PROSITE" id="PS51186"/>
    </source>
</evidence>
<dbReference type="Pfam" id="PF00583">
    <property type="entry name" value="Acetyltransf_1"/>
    <property type="match status" value="1"/>
</dbReference>
<dbReference type="VEuPathDB" id="GiardiaDB:GMRT_12964"/>
<dbReference type="GO" id="GO:0004596">
    <property type="term" value="F:protein-N-terminal amino-acid acetyltransferase activity"/>
    <property type="evidence" value="ECO:0007669"/>
    <property type="project" value="TreeGrafter"/>
</dbReference>
<evidence type="ECO:0000256" key="2">
    <source>
        <dbReference type="ARBA" id="ARBA00023315"/>
    </source>
</evidence>
<dbReference type="EMBL" id="VDLU01000001">
    <property type="protein sequence ID" value="TNJ29574.1"/>
    <property type="molecule type" value="Genomic_DNA"/>
</dbReference>
<feature type="domain" description="N-acetyltransferase" evidence="3">
    <location>
        <begin position="3"/>
        <end position="152"/>
    </location>
</feature>
<dbReference type="AlphaFoldDB" id="A0A4Z1SUT0"/>
<dbReference type="VEuPathDB" id="GiardiaDB:GMRT_23004"/>
<dbReference type="OrthoDB" id="10264728at2759"/>
<gene>
    <name evidence="5" type="ORF">GMRT_12964</name>
    <name evidence="4" type="ORF">GMRT_23004</name>
</gene>
<evidence type="ECO:0000313" key="5">
    <source>
        <dbReference type="EMBL" id="TNJ29574.1"/>
    </source>
</evidence>
<dbReference type="EMBL" id="VDLU01000003">
    <property type="protein sequence ID" value="TNJ27424.1"/>
    <property type="molecule type" value="Genomic_DNA"/>
</dbReference>
<dbReference type="Proteomes" id="UP000315496">
    <property type="component" value="Chromosome 3"/>
</dbReference>
<organism evidence="5 6">
    <name type="scientific">Giardia muris</name>
    <dbReference type="NCBI Taxonomy" id="5742"/>
    <lineage>
        <taxon>Eukaryota</taxon>
        <taxon>Metamonada</taxon>
        <taxon>Diplomonadida</taxon>
        <taxon>Hexamitidae</taxon>
        <taxon>Giardiinae</taxon>
        <taxon>Giardia</taxon>
    </lineage>
</organism>
<evidence type="ECO:0000313" key="6">
    <source>
        <dbReference type="Proteomes" id="UP000315496"/>
    </source>
</evidence>
<dbReference type="SUPFAM" id="SSF55729">
    <property type="entry name" value="Acyl-CoA N-acyltransferases (Nat)"/>
    <property type="match status" value="1"/>
</dbReference>
<sequence>MTTALRRMSYDDLFEVAHVNIDPFTVTFDPPFYTEYLSRFPEQCFICSSATGTIKGYMIGKDEGYAEKDEYHIHISAVTVAAEYRRQGVARQLIERLEEIGDALGCTFCDLFVKVSNGTAAKLYEALNYVKYREIRNYYGTEDGLDMRHALTKDVDRKSEGPPKGNGVLNKWINYPL</sequence>